<evidence type="ECO:0000256" key="5">
    <source>
        <dbReference type="ARBA" id="ARBA00022989"/>
    </source>
</evidence>
<dbReference type="RefSeq" id="WP_089252225.1">
    <property type="nucleotide sequence ID" value="NZ_FZOW01000027.1"/>
</dbReference>
<dbReference type="PROSITE" id="PS50928">
    <property type="entry name" value="ABC_TM1"/>
    <property type="match status" value="1"/>
</dbReference>
<keyword evidence="4 7" id="KW-0812">Transmembrane</keyword>
<dbReference type="Pfam" id="PF00528">
    <property type="entry name" value="BPD_transp_1"/>
    <property type="match status" value="1"/>
</dbReference>
<dbReference type="GO" id="GO:0005886">
    <property type="term" value="C:plasma membrane"/>
    <property type="evidence" value="ECO:0007669"/>
    <property type="project" value="UniProtKB-SubCell"/>
</dbReference>
<evidence type="ECO:0000256" key="3">
    <source>
        <dbReference type="ARBA" id="ARBA00022475"/>
    </source>
</evidence>
<dbReference type="OrthoDB" id="9812701at2"/>
<evidence type="ECO:0000256" key="2">
    <source>
        <dbReference type="ARBA" id="ARBA00022448"/>
    </source>
</evidence>
<dbReference type="InterPro" id="IPR050366">
    <property type="entry name" value="BP-dependent_transpt_permease"/>
</dbReference>
<dbReference type="InterPro" id="IPR000515">
    <property type="entry name" value="MetI-like"/>
</dbReference>
<feature type="transmembrane region" description="Helical" evidence="7">
    <location>
        <begin position="204"/>
        <end position="235"/>
    </location>
</feature>
<protein>
    <submittedName>
        <fullName evidence="9">Peptide/nickel transport system permease protein</fullName>
    </submittedName>
</protein>
<evidence type="ECO:0000256" key="7">
    <source>
        <dbReference type="RuleBase" id="RU363032"/>
    </source>
</evidence>
<name>A0A239N2E5_9NOCA</name>
<evidence type="ECO:0000256" key="1">
    <source>
        <dbReference type="ARBA" id="ARBA00004651"/>
    </source>
</evidence>
<dbReference type="InterPro" id="IPR035906">
    <property type="entry name" value="MetI-like_sf"/>
</dbReference>
<comment type="similarity">
    <text evidence="7">Belongs to the binding-protein-dependent transport system permease family.</text>
</comment>
<evidence type="ECO:0000256" key="6">
    <source>
        <dbReference type="ARBA" id="ARBA00023136"/>
    </source>
</evidence>
<keyword evidence="3" id="KW-1003">Cell membrane</keyword>
<keyword evidence="2 7" id="KW-0813">Transport</keyword>
<dbReference type="Gene3D" id="1.10.3720.10">
    <property type="entry name" value="MetI-like"/>
    <property type="match status" value="1"/>
</dbReference>
<reference evidence="10" key="1">
    <citation type="submission" date="2017-06" db="EMBL/GenBank/DDBJ databases">
        <authorList>
            <person name="Varghese N."/>
            <person name="Submissions S."/>
        </authorList>
    </citation>
    <scope>NUCLEOTIDE SEQUENCE [LARGE SCALE GENOMIC DNA]</scope>
    <source>
        <strain evidence="10">JCM 23211</strain>
    </source>
</reference>
<dbReference type="PANTHER" id="PTHR43386:SF1">
    <property type="entry name" value="D,D-DIPEPTIDE TRANSPORT SYSTEM PERMEASE PROTEIN DDPC-RELATED"/>
    <property type="match status" value="1"/>
</dbReference>
<dbReference type="Proteomes" id="UP000198327">
    <property type="component" value="Unassembled WGS sequence"/>
</dbReference>
<keyword evidence="6 7" id="KW-0472">Membrane</keyword>
<feature type="transmembrane region" description="Helical" evidence="7">
    <location>
        <begin position="25"/>
        <end position="48"/>
    </location>
</feature>
<feature type="transmembrane region" description="Helical" evidence="7">
    <location>
        <begin position="126"/>
        <end position="147"/>
    </location>
</feature>
<dbReference type="GO" id="GO:0055085">
    <property type="term" value="P:transmembrane transport"/>
    <property type="evidence" value="ECO:0007669"/>
    <property type="project" value="InterPro"/>
</dbReference>
<organism evidence="9 10">
    <name type="scientific">Rhodococcoides kyotonense</name>
    <dbReference type="NCBI Taxonomy" id="398843"/>
    <lineage>
        <taxon>Bacteria</taxon>
        <taxon>Bacillati</taxon>
        <taxon>Actinomycetota</taxon>
        <taxon>Actinomycetes</taxon>
        <taxon>Mycobacteriales</taxon>
        <taxon>Nocardiaceae</taxon>
        <taxon>Rhodococcoides</taxon>
    </lineage>
</organism>
<proteinExistence type="inferred from homology"/>
<dbReference type="AlphaFoldDB" id="A0A239N2E5"/>
<sequence>MAIAETAVRGRFVTRERNLFIGRNFLPYVVLALCGLLTVAAVAAPLLAPFDPVQPVSTPNIAPGDPDYFLGTDAIGRDIASRVLYGLRASWLSALLVVAIGLLVGGAVGALAAVRGGWIDTVLMRITDLFLALPGIIVSIAVVAAIGPSLRNLLVSLSIVWWPYYARIIRGEVRRVLAKPHVEAARSAGVSGVRLFRRHVWPGVMPTAIVTASLDVGSVVLAMAGLSFLGLGQAAPAPELGADTSRGLPMLLSNWWIPLVPGLAVLVISLLANLGGDAVRSLLARK</sequence>
<feature type="domain" description="ABC transmembrane type-1" evidence="8">
    <location>
        <begin position="87"/>
        <end position="276"/>
    </location>
</feature>
<evidence type="ECO:0000259" key="8">
    <source>
        <dbReference type="PROSITE" id="PS50928"/>
    </source>
</evidence>
<dbReference type="CDD" id="cd06261">
    <property type="entry name" value="TM_PBP2"/>
    <property type="match status" value="1"/>
</dbReference>
<evidence type="ECO:0000313" key="10">
    <source>
        <dbReference type="Proteomes" id="UP000198327"/>
    </source>
</evidence>
<dbReference type="SUPFAM" id="SSF161098">
    <property type="entry name" value="MetI-like"/>
    <property type="match status" value="1"/>
</dbReference>
<dbReference type="EMBL" id="FZOW01000027">
    <property type="protein sequence ID" value="SNT48604.1"/>
    <property type="molecule type" value="Genomic_DNA"/>
</dbReference>
<evidence type="ECO:0000256" key="4">
    <source>
        <dbReference type="ARBA" id="ARBA00022692"/>
    </source>
</evidence>
<keyword evidence="10" id="KW-1185">Reference proteome</keyword>
<keyword evidence="5 7" id="KW-1133">Transmembrane helix</keyword>
<dbReference type="PANTHER" id="PTHR43386">
    <property type="entry name" value="OLIGOPEPTIDE TRANSPORT SYSTEM PERMEASE PROTEIN APPC"/>
    <property type="match status" value="1"/>
</dbReference>
<comment type="subcellular location">
    <subcellularLocation>
        <location evidence="1 7">Cell membrane</location>
        <topology evidence="1 7">Multi-pass membrane protein</topology>
    </subcellularLocation>
</comment>
<feature type="transmembrane region" description="Helical" evidence="7">
    <location>
        <begin position="255"/>
        <end position="276"/>
    </location>
</feature>
<accession>A0A239N2E5</accession>
<feature type="transmembrane region" description="Helical" evidence="7">
    <location>
        <begin position="91"/>
        <end position="114"/>
    </location>
</feature>
<gene>
    <name evidence="9" type="ORF">SAMN05421642_12716</name>
</gene>
<evidence type="ECO:0000313" key="9">
    <source>
        <dbReference type="EMBL" id="SNT48604.1"/>
    </source>
</evidence>